<keyword evidence="1" id="KW-1133">Transmembrane helix</keyword>
<keyword evidence="1" id="KW-0812">Transmembrane</keyword>
<name>A0A1F7W571_9BACT</name>
<protein>
    <submittedName>
        <fullName evidence="2">Uncharacterized protein</fullName>
    </submittedName>
</protein>
<keyword evidence="1" id="KW-0472">Membrane</keyword>
<dbReference type="EMBL" id="MGFE01000026">
    <property type="protein sequence ID" value="OGL97965.1"/>
    <property type="molecule type" value="Genomic_DNA"/>
</dbReference>
<reference evidence="2 3" key="1">
    <citation type="journal article" date="2016" name="Nat. Commun.">
        <title>Thousands of microbial genomes shed light on interconnected biogeochemical processes in an aquifer system.</title>
        <authorList>
            <person name="Anantharaman K."/>
            <person name="Brown C.T."/>
            <person name="Hug L.A."/>
            <person name="Sharon I."/>
            <person name="Castelle C.J."/>
            <person name="Probst A.J."/>
            <person name="Thomas B.C."/>
            <person name="Singh A."/>
            <person name="Wilkins M.J."/>
            <person name="Karaoz U."/>
            <person name="Brodie E.L."/>
            <person name="Williams K.H."/>
            <person name="Hubbard S.S."/>
            <person name="Banfield J.F."/>
        </authorList>
    </citation>
    <scope>NUCLEOTIDE SEQUENCE [LARGE SCALE GENOMIC DNA]</scope>
</reference>
<evidence type="ECO:0000313" key="2">
    <source>
        <dbReference type="EMBL" id="OGL97965.1"/>
    </source>
</evidence>
<sequence>MQEHKQSFFILVGVALAVCVMTVAYVVISQDNNELGGLETFLLREATTLSDEIDQSQGNLGGIMSGSESADSGSPMLARLDASNTVMSESFSLEMLPGWVVRGADDSTRMPDGTLWYGWLYNTAADEMTDPDVVQIQIKDALKEGRTFDEAVATLSWDAEDVTKIVAFMSAEAAEIFPDYSEADVNVDMEDTSVGGLTAKRNTLECLKPCYIEGAAQTNVIYFIDAPDRVYLLSVSVNTESDTTDLIDQADKVVRTFRLR</sequence>
<evidence type="ECO:0000313" key="3">
    <source>
        <dbReference type="Proteomes" id="UP000176501"/>
    </source>
</evidence>
<evidence type="ECO:0000256" key="1">
    <source>
        <dbReference type="SAM" id="Phobius"/>
    </source>
</evidence>
<organism evidence="2 3">
    <name type="scientific">Candidatus Uhrbacteria bacterium RIFOXYB2_FULL_57_15</name>
    <dbReference type="NCBI Taxonomy" id="1802422"/>
    <lineage>
        <taxon>Bacteria</taxon>
        <taxon>Candidatus Uhriibacteriota</taxon>
    </lineage>
</organism>
<proteinExistence type="predicted"/>
<comment type="caution">
    <text evidence="2">The sequence shown here is derived from an EMBL/GenBank/DDBJ whole genome shotgun (WGS) entry which is preliminary data.</text>
</comment>
<dbReference type="Proteomes" id="UP000176501">
    <property type="component" value="Unassembled WGS sequence"/>
</dbReference>
<feature type="transmembrane region" description="Helical" evidence="1">
    <location>
        <begin position="7"/>
        <end position="28"/>
    </location>
</feature>
<gene>
    <name evidence="2" type="ORF">A2304_05430</name>
</gene>
<dbReference type="AlphaFoldDB" id="A0A1F7W571"/>
<accession>A0A1F7W571</accession>